<evidence type="ECO:0000256" key="1">
    <source>
        <dbReference type="ARBA" id="ARBA00022801"/>
    </source>
</evidence>
<dbReference type="SUPFAM" id="SSF56281">
    <property type="entry name" value="Metallo-hydrolase/oxidoreductase"/>
    <property type="match status" value="1"/>
</dbReference>
<dbReference type="Proteomes" id="UP000095039">
    <property type="component" value="Unassembled WGS sequence"/>
</dbReference>
<dbReference type="InterPro" id="IPR050698">
    <property type="entry name" value="MBL"/>
</dbReference>
<dbReference type="AlphaFoldDB" id="A0A1E5C6K4"/>
<dbReference type="GO" id="GO:0004521">
    <property type="term" value="F:RNA endonuclease activity"/>
    <property type="evidence" value="ECO:0007669"/>
    <property type="project" value="TreeGrafter"/>
</dbReference>
<dbReference type="Pfam" id="PF00753">
    <property type="entry name" value="Lactamase_B"/>
    <property type="match status" value="1"/>
</dbReference>
<reference evidence="4 5" key="1">
    <citation type="journal article" date="2012" name="Science">
        <title>Ecological populations of bacteria act as socially cohesive units of antibiotic production and resistance.</title>
        <authorList>
            <person name="Cordero O.X."/>
            <person name="Wildschutte H."/>
            <person name="Kirkup B."/>
            <person name="Proehl S."/>
            <person name="Ngo L."/>
            <person name="Hussain F."/>
            <person name="Le Roux F."/>
            <person name="Mincer T."/>
            <person name="Polz M.F."/>
        </authorList>
    </citation>
    <scope>NUCLEOTIDE SEQUENCE [LARGE SCALE GENOMIC DNA]</scope>
    <source>
        <strain evidence="4 5">FF-454</strain>
    </source>
</reference>
<evidence type="ECO:0000313" key="5">
    <source>
        <dbReference type="Proteomes" id="UP000095039"/>
    </source>
</evidence>
<dbReference type="SMART" id="SM00849">
    <property type="entry name" value="Lactamase_B"/>
    <property type="match status" value="1"/>
</dbReference>
<dbReference type="PANTHER" id="PTHR11203:SF37">
    <property type="entry name" value="INTEGRATOR COMPLEX SUBUNIT 11"/>
    <property type="match status" value="1"/>
</dbReference>
<feature type="domain" description="Beta-Casp" evidence="3">
    <location>
        <begin position="246"/>
        <end position="382"/>
    </location>
</feature>
<evidence type="ECO:0000313" key="4">
    <source>
        <dbReference type="EMBL" id="OEE61116.1"/>
    </source>
</evidence>
<keyword evidence="1 4" id="KW-0378">Hydrolase</keyword>
<organism evidence="4 5">
    <name type="scientific">Enterovibrio norvegicus FF-454</name>
    <dbReference type="NCBI Taxonomy" id="1185651"/>
    <lineage>
        <taxon>Bacteria</taxon>
        <taxon>Pseudomonadati</taxon>
        <taxon>Pseudomonadota</taxon>
        <taxon>Gammaproteobacteria</taxon>
        <taxon>Vibrionales</taxon>
        <taxon>Vibrionaceae</taxon>
        <taxon>Enterovibrio</taxon>
    </lineage>
</organism>
<dbReference type="RefSeq" id="WP_016960227.1">
    <property type="nucleotide sequence ID" value="NZ_AJWN02000057.1"/>
</dbReference>
<evidence type="ECO:0000259" key="2">
    <source>
        <dbReference type="SMART" id="SM00849"/>
    </source>
</evidence>
<proteinExistence type="predicted"/>
<accession>A0A1E5C6K4</accession>
<feature type="domain" description="Metallo-beta-lactamase" evidence="2">
    <location>
        <begin position="25"/>
        <end position="230"/>
    </location>
</feature>
<comment type="caution">
    <text evidence="4">The sequence shown here is derived from an EMBL/GenBank/DDBJ whole genome shotgun (WGS) entry which is preliminary data.</text>
</comment>
<dbReference type="InterPro" id="IPR022712">
    <property type="entry name" value="Beta_Casp"/>
</dbReference>
<dbReference type="SMART" id="SM01027">
    <property type="entry name" value="Beta-Casp"/>
    <property type="match status" value="1"/>
</dbReference>
<dbReference type="InterPro" id="IPR001279">
    <property type="entry name" value="Metallo-B-lactamas"/>
</dbReference>
<gene>
    <name evidence="4" type="ORF">A1OK_22165</name>
</gene>
<dbReference type="PANTHER" id="PTHR11203">
    <property type="entry name" value="CLEAVAGE AND POLYADENYLATION SPECIFICITY FACTOR FAMILY MEMBER"/>
    <property type="match status" value="1"/>
</dbReference>
<keyword evidence="5" id="KW-1185">Reference proteome</keyword>
<dbReference type="Gene3D" id="3.60.15.10">
    <property type="entry name" value="Ribonuclease Z/Hydroxyacylglutathione hydrolase-like"/>
    <property type="match status" value="1"/>
</dbReference>
<dbReference type="Gene3D" id="3.40.50.10890">
    <property type="match status" value="1"/>
</dbReference>
<dbReference type="Pfam" id="PF07521">
    <property type="entry name" value="RMMBL"/>
    <property type="match status" value="1"/>
</dbReference>
<dbReference type="InterPro" id="IPR011108">
    <property type="entry name" value="RMMBL"/>
</dbReference>
<dbReference type="CDD" id="cd16295">
    <property type="entry name" value="TTHA0252-CPSF-like_MBL-fold"/>
    <property type="match status" value="1"/>
</dbReference>
<name>A0A1E5C6K4_9GAMM</name>
<sequence>MPITDPNTNYNTFHITHHGAKTGVTGSCHQLDTHHGKLLVDCGLFQGDETKPLNVDFPVKDIDALLVTHTHIDHIGRIPWLLAAGFRAPIYCTEATAKLMPMMLDDGLRLQLGMKARQRKRILNLIRTLTQPIEYGVWTSVVNAFGTIGDIRFQPAGHILGSSYIEVKLPDEQVLVFSGDLGPSNTPLLPDPKSPERADVLVIESTYGDKTHESIASRTERLKTLINRSLLDGGVVIIPAFSVGRTQELLFDIENLIATQLNDSELREWSKLPVILDSPMASEVTKQYRQFKTLWGKEAKGHLEEGRHPLAFDQCITIDSHHDHQALVNRLKQTGEPAIVVAASGMCNGGRILNYLEALLPDKRTDVILAGYQARGTLGREIQRGSKRVEISGHHIEVNAHIHTMSGYSAHADQNDLLAFIEGIESRPKEIRIVHGDRQAQEAFAKQIQDKGLANIVTLAADQ</sequence>
<protein>
    <submittedName>
        <fullName evidence="4">MBL fold hydrolase</fullName>
    </submittedName>
</protein>
<dbReference type="InterPro" id="IPR036866">
    <property type="entry name" value="RibonucZ/Hydroxyglut_hydro"/>
</dbReference>
<evidence type="ECO:0000259" key="3">
    <source>
        <dbReference type="SMART" id="SM01027"/>
    </source>
</evidence>
<dbReference type="Pfam" id="PF10996">
    <property type="entry name" value="Beta-Casp"/>
    <property type="match status" value="1"/>
</dbReference>
<dbReference type="EMBL" id="AJWN02000057">
    <property type="protein sequence ID" value="OEE61116.1"/>
    <property type="molecule type" value="Genomic_DNA"/>
</dbReference>
<dbReference type="GO" id="GO:0016787">
    <property type="term" value="F:hydrolase activity"/>
    <property type="evidence" value="ECO:0007669"/>
    <property type="project" value="UniProtKB-KW"/>
</dbReference>